<sequence length="80" mass="8675">MGRSVYRCLTWTSERTRAVPGRTYCLLEPEDLEVSSCGRLDSILRLPDSRLAAGGARGIWAGTARSALEVAAGRPLHFLG</sequence>
<evidence type="ECO:0000313" key="1">
    <source>
        <dbReference type="EMBL" id="KAJ1125553.1"/>
    </source>
</evidence>
<name>A0AAV7PG57_PLEWA</name>
<proteinExistence type="predicted"/>
<keyword evidence="2" id="KW-1185">Reference proteome</keyword>
<accession>A0AAV7PG57</accession>
<organism evidence="1 2">
    <name type="scientific">Pleurodeles waltl</name>
    <name type="common">Iberian ribbed newt</name>
    <dbReference type="NCBI Taxonomy" id="8319"/>
    <lineage>
        <taxon>Eukaryota</taxon>
        <taxon>Metazoa</taxon>
        <taxon>Chordata</taxon>
        <taxon>Craniata</taxon>
        <taxon>Vertebrata</taxon>
        <taxon>Euteleostomi</taxon>
        <taxon>Amphibia</taxon>
        <taxon>Batrachia</taxon>
        <taxon>Caudata</taxon>
        <taxon>Salamandroidea</taxon>
        <taxon>Salamandridae</taxon>
        <taxon>Pleurodelinae</taxon>
        <taxon>Pleurodeles</taxon>
    </lineage>
</organism>
<gene>
    <name evidence="1" type="ORF">NDU88_003981</name>
</gene>
<evidence type="ECO:0000313" key="2">
    <source>
        <dbReference type="Proteomes" id="UP001066276"/>
    </source>
</evidence>
<dbReference type="AlphaFoldDB" id="A0AAV7PG57"/>
<reference evidence="1" key="1">
    <citation type="journal article" date="2022" name="bioRxiv">
        <title>Sequencing and chromosome-scale assembly of the giantPleurodeles waltlgenome.</title>
        <authorList>
            <person name="Brown T."/>
            <person name="Elewa A."/>
            <person name="Iarovenko S."/>
            <person name="Subramanian E."/>
            <person name="Araus A.J."/>
            <person name="Petzold A."/>
            <person name="Susuki M."/>
            <person name="Suzuki K.-i.T."/>
            <person name="Hayashi T."/>
            <person name="Toyoda A."/>
            <person name="Oliveira C."/>
            <person name="Osipova E."/>
            <person name="Leigh N.D."/>
            <person name="Simon A."/>
            <person name="Yun M.H."/>
        </authorList>
    </citation>
    <scope>NUCLEOTIDE SEQUENCE</scope>
    <source>
        <strain evidence="1">20211129_DDA</strain>
        <tissue evidence="1">Liver</tissue>
    </source>
</reference>
<dbReference type="EMBL" id="JANPWB010000011">
    <property type="protein sequence ID" value="KAJ1125553.1"/>
    <property type="molecule type" value="Genomic_DNA"/>
</dbReference>
<protein>
    <submittedName>
        <fullName evidence="1">Uncharacterized protein</fullName>
    </submittedName>
</protein>
<comment type="caution">
    <text evidence="1">The sequence shown here is derived from an EMBL/GenBank/DDBJ whole genome shotgun (WGS) entry which is preliminary data.</text>
</comment>
<dbReference type="Proteomes" id="UP001066276">
    <property type="component" value="Chromosome 7"/>
</dbReference>